<dbReference type="InterPro" id="IPR018000">
    <property type="entry name" value="Neurotransmitter_ion_chnl_CS"/>
</dbReference>
<evidence type="ECO:0000256" key="7">
    <source>
        <dbReference type="ARBA" id="ARBA00022989"/>
    </source>
</evidence>
<feature type="domain" description="Neurotransmitter-gated ion-channel transmembrane" evidence="13">
    <location>
        <begin position="287"/>
        <end position="385"/>
    </location>
</feature>
<evidence type="ECO:0000256" key="6">
    <source>
        <dbReference type="ARBA" id="ARBA00022729"/>
    </source>
</evidence>
<evidence type="ECO:0000313" key="15">
    <source>
        <dbReference type="Proteomes" id="UP001497382"/>
    </source>
</evidence>
<dbReference type="PRINTS" id="PR00252">
    <property type="entry name" value="NRIONCHANNEL"/>
</dbReference>
<dbReference type="AlphaFoldDB" id="A0AAV2B3S7"/>
<keyword evidence="3 11" id="KW-0813">Transport</keyword>
<dbReference type="Proteomes" id="UP001497382">
    <property type="component" value="Unassembled WGS sequence"/>
</dbReference>
<dbReference type="SUPFAM" id="SSF63712">
    <property type="entry name" value="Nicotinic receptor ligand binding domain-like"/>
    <property type="match status" value="1"/>
</dbReference>
<dbReference type="InterPro" id="IPR038050">
    <property type="entry name" value="Neuro_actylchol_rec"/>
</dbReference>
<dbReference type="InterPro" id="IPR006028">
    <property type="entry name" value="GABAA/Glycine_rcpt"/>
</dbReference>
<comment type="similarity">
    <text evidence="11">Belongs to the ligand-gated ion channel (TC 1.A.9) family.</text>
</comment>
<feature type="transmembrane region" description="Helical" evidence="11">
    <location>
        <begin position="313"/>
        <end position="330"/>
    </location>
</feature>
<dbReference type="Gene3D" id="1.20.58.390">
    <property type="entry name" value="Neurotransmitter-gated ion-channel transmembrane domain"/>
    <property type="match status" value="1"/>
</dbReference>
<feature type="transmembrane region" description="Helical" evidence="11">
    <location>
        <begin position="288"/>
        <end position="306"/>
    </location>
</feature>
<dbReference type="CDD" id="cd19049">
    <property type="entry name" value="LGIC_TM_anion"/>
    <property type="match status" value="1"/>
</dbReference>
<dbReference type="GO" id="GO:0005886">
    <property type="term" value="C:plasma membrane"/>
    <property type="evidence" value="ECO:0007669"/>
    <property type="project" value="UniProtKB-SubCell"/>
</dbReference>
<keyword evidence="10 11" id="KW-0407">Ion channel</keyword>
<feature type="signal peptide" evidence="11">
    <location>
        <begin position="1"/>
        <end position="28"/>
    </location>
</feature>
<keyword evidence="8 11" id="KW-0406">Ion transport</keyword>
<keyword evidence="9 11" id="KW-0472">Membrane</keyword>
<evidence type="ECO:0000256" key="10">
    <source>
        <dbReference type="ARBA" id="ARBA00023303"/>
    </source>
</evidence>
<proteinExistence type="inferred from homology"/>
<accession>A0AAV2B3S7</accession>
<dbReference type="Pfam" id="PF02931">
    <property type="entry name" value="Neur_chan_LBD"/>
    <property type="match status" value="1"/>
</dbReference>
<feature type="transmembrane region" description="Helical" evidence="11">
    <location>
        <begin position="424"/>
        <end position="443"/>
    </location>
</feature>
<evidence type="ECO:0000256" key="3">
    <source>
        <dbReference type="ARBA" id="ARBA00022448"/>
    </source>
</evidence>
<dbReference type="InterPro" id="IPR036734">
    <property type="entry name" value="Neur_chan_lig-bd_sf"/>
</dbReference>
<dbReference type="SUPFAM" id="SSF90112">
    <property type="entry name" value="Neurotransmitter-gated ion-channel transmembrane pore"/>
    <property type="match status" value="1"/>
</dbReference>
<keyword evidence="6 11" id="KW-0732">Signal</keyword>
<evidence type="ECO:0000313" key="14">
    <source>
        <dbReference type="EMBL" id="CAL1290570.1"/>
    </source>
</evidence>
<dbReference type="CDD" id="cd18990">
    <property type="entry name" value="LGIC_ECD_GABAAR"/>
    <property type="match status" value="1"/>
</dbReference>
<evidence type="ECO:0000256" key="11">
    <source>
        <dbReference type="RuleBase" id="RU000687"/>
    </source>
</evidence>
<dbReference type="InterPro" id="IPR006202">
    <property type="entry name" value="Neur_chan_lig-bd"/>
</dbReference>
<keyword evidence="4" id="KW-1003">Cell membrane</keyword>
<name>A0AAV2B3S7_9ARAC</name>
<dbReference type="PRINTS" id="PR00253">
    <property type="entry name" value="GABAARECEPTR"/>
</dbReference>
<keyword evidence="5 11" id="KW-0812">Transmembrane</keyword>
<evidence type="ECO:0000256" key="4">
    <source>
        <dbReference type="ARBA" id="ARBA00022475"/>
    </source>
</evidence>
<feature type="transmembrane region" description="Helical" evidence="11">
    <location>
        <begin position="345"/>
        <end position="368"/>
    </location>
</feature>
<dbReference type="NCBIfam" id="TIGR00860">
    <property type="entry name" value="LIC"/>
    <property type="match status" value="1"/>
</dbReference>
<sequence>MYKIYSYLACRMNLFFLLFILFYGVTTALDEDGSRSNRTIFKAFQNDFSQAENRIKSHSIRSSESPKQMGHLVLIDKLLVDYDKMAWPTIGTNQPTLVTVNIYINSLGSVSAGNMDFGMDIYLRQSWVDPRLQLRKFGVNETITLNGEDLIDEIWTPDIFFRNLKSGNFHSMTVPNKLIKLSPDGRILFSMRLTLRLSCHMSFRLYPLDAQRCWIVLGSYAMTADQVQIQWNADMPLTIEKEIEVPEFQLVLQEPGSFYRDIDTGVFSFLNVSFVLLRQNGYHLLQTYLPTFLIVMMSWVAFWVPVQAAPARTILGVVTLLSLTSVAGGIRSKLPPISYVKAIDIWIGGCCVMVFCAFLEFAVATYLCRMKVRHRQPKTHCLAFWKTEPPEPRDNGKDQVVHTPESDQKIQLRRSHAVDRYSRMIFPCVFLVFNLGYWIYYLSQRAKLEMKLL</sequence>
<dbReference type="GO" id="GO:0004888">
    <property type="term" value="F:transmembrane signaling receptor activity"/>
    <property type="evidence" value="ECO:0007669"/>
    <property type="project" value="InterPro"/>
</dbReference>
<feature type="chain" id="PRO_5044522854" evidence="11">
    <location>
        <begin position="29"/>
        <end position="453"/>
    </location>
</feature>
<evidence type="ECO:0000259" key="12">
    <source>
        <dbReference type="Pfam" id="PF02931"/>
    </source>
</evidence>
<dbReference type="InterPro" id="IPR036719">
    <property type="entry name" value="Neuro-gated_channel_TM_sf"/>
</dbReference>
<evidence type="ECO:0000256" key="1">
    <source>
        <dbReference type="ARBA" id="ARBA00004141"/>
    </source>
</evidence>
<dbReference type="EMBL" id="CAXIEN010000266">
    <property type="protein sequence ID" value="CAL1290570.1"/>
    <property type="molecule type" value="Genomic_DNA"/>
</dbReference>
<evidence type="ECO:0000256" key="8">
    <source>
        <dbReference type="ARBA" id="ARBA00023065"/>
    </source>
</evidence>
<dbReference type="EMBL" id="CAXIEN010000266">
    <property type="protein sequence ID" value="CAL1290568.1"/>
    <property type="molecule type" value="Genomic_DNA"/>
</dbReference>
<dbReference type="GO" id="GO:0005254">
    <property type="term" value="F:chloride channel activity"/>
    <property type="evidence" value="ECO:0007669"/>
    <property type="project" value="UniProtKB-ARBA"/>
</dbReference>
<dbReference type="InterPro" id="IPR006029">
    <property type="entry name" value="Neurotrans-gated_channel_TM"/>
</dbReference>
<protein>
    <submittedName>
        <fullName evidence="14">Uncharacterized protein</fullName>
    </submittedName>
</protein>
<keyword evidence="15" id="KW-1185">Reference proteome</keyword>
<dbReference type="Pfam" id="PF02932">
    <property type="entry name" value="Neur_chan_memb"/>
    <property type="match status" value="1"/>
</dbReference>
<feature type="domain" description="Neurotransmitter-gated ion-channel ligand-binding" evidence="12">
    <location>
        <begin position="74"/>
        <end position="250"/>
    </location>
</feature>
<organism evidence="14 15">
    <name type="scientific">Larinioides sclopetarius</name>
    <dbReference type="NCBI Taxonomy" id="280406"/>
    <lineage>
        <taxon>Eukaryota</taxon>
        <taxon>Metazoa</taxon>
        <taxon>Ecdysozoa</taxon>
        <taxon>Arthropoda</taxon>
        <taxon>Chelicerata</taxon>
        <taxon>Arachnida</taxon>
        <taxon>Araneae</taxon>
        <taxon>Araneomorphae</taxon>
        <taxon>Entelegynae</taxon>
        <taxon>Araneoidea</taxon>
        <taxon>Araneidae</taxon>
        <taxon>Larinioides</taxon>
    </lineage>
</organism>
<dbReference type="PANTHER" id="PTHR18945">
    <property type="entry name" value="NEUROTRANSMITTER GATED ION CHANNEL"/>
    <property type="match status" value="1"/>
</dbReference>
<keyword evidence="7 11" id="KW-1133">Transmembrane helix</keyword>
<comment type="caution">
    <text evidence="14">The sequence shown here is derived from an EMBL/GenBank/DDBJ whole genome shotgun (WGS) entry which is preliminary data.</text>
</comment>
<evidence type="ECO:0000256" key="5">
    <source>
        <dbReference type="ARBA" id="ARBA00022692"/>
    </source>
</evidence>
<reference evidence="14 15" key="1">
    <citation type="submission" date="2024-04" db="EMBL/GenBank/DDBJ databases">
        <authorList>
            <person name="Rising A."/>
            <person name="Reimegard J."/>
            <person name="Sonavane S."/>
            <person name="Akerstrom W."/>
            <person name="Nylinder S."/>
            <person name="Hedman E."/>
            <person name="Kallberg Y."/>
        </authorList>
    </citation>
    <scope>NUCLEOTIDE SEQUENCE [LARGE SCALE GENOMIC DNA]</scope>
</reference>
<dbReference type="GO" id="GO:0005230">
    <property type="term" value="F:extracellular ligand-gated monoatomic ion channel activity"/>
    <property type="evidence" value="ECO:0007669"/>
    <property type="project" value="InterPro"/>
</dbReference>
<gene>
    <name evidence="14" type="ORF">LARSCL_LOCUS16565</name>
</gene>
<dbReference type="PROSITE" id="PS00236">
    <property type="entry name" value="NEUROTR_ION_CHANNEL"/>
    <property type="match status" value="1"/>
</dbReference>
<dbReference type="InterPro" id="IPR006201">
    <property type="entry name" value="Neur_channel"/>
</dbReference>
<dbReference type="Gene3D" id="2.70.170.10">
    <property type="entry name" value="Neurotransmitter-gated ion-channel ligand-binding domain"/>
    <property type="match status" value="1"/>
</dbReference>
<dbReference type="FunFam" id="2.70.170.10:FF:000065">
    <property type="entry name" value="Glutamate-gated chloride channel, putative"/>
    <property type="match status" value="1"/>
</dbReference>
<dbReference type="GO" id="GO:0099095">
    <property type="term" value="F:ligand-gated monoatomic anion channel activity"/>
    <property type="evidence" value="ECO:0007669"/>
    <property type="project" value="UniProtKB-ARBA"/>
</dbReference>
<evidence type="ECO:0000256" key="9">
    <source>
        <dbReference type="ARBA" id="ARBA00023136"/>
    </source>
</evidence>
<evidence type="ECO:0000259" key="13">
    <source>
        <dbReference type="Pfam" id="PF02932"/>
    </source>
</evidence>
<comment type="subcellular location">
    <subcellularLocation>
        <location evidence="2">Cell membrane</location>
    </subcellularLocation>
    <subcellularLocation>
        <location evidence="1">Membrane</location>
        <topology evidence="1">Multi-pass membrane protein</topology>
    </subcellularLocation>
</comment>
<evidence type="ECO:0000256" key="2">
    <source>
        <dbReference type="ARBA" id="ARBA00004236"/>
    </source>
</evidence>